<evidence type="ECO:0000256" key="1">
    <source>
        <dbReference type="SAM" id="SignalP"/>
    </source>
</evidence>
<organism evidence="2 3">
    <name type="scientific">Mesobacillus foraminis</name>
    <dbReference type="NCBI Taxonomy" id="279826"/>
    <lineage>
        <taxon>Bacteria</taxon>
        <taxon>Bacillati</taxon>
        <taxon>Bacillota</taxon>
        <taxon>Bacilli</taxon>
        <taxon>Bacillales</taxon>
        <taxon>Bacillaceae</taxon>
        <taxon>Mesobacillus</taxon>
    </lineage>
</organism>
<proteinExistence type="predicted"/>
<sequence>MKFVVIPMALLLLFTADASVIQGEKNTVEMISWEQADKLIPRYSKFTVQDLETGKKFHVQRRAGSRHADVQPLTTKDTKIMKHIYNGKWSWKRRGIIVIVKGKMIAASMHGMPHGAGALNNNFPGHFCIHFYGSKTHRTSSMDLSHKLMIFKAAGELDNYFESAGPYELVDAYFAGLKQQDLKIIHYAALQKPDREKIINQIENVTVLRMPALPAENIGDALTLSVPVELALQLKGIGPEKYIGTITIVRFSPWGPWKVDSKQFLEEVEVLAR</sequence>
<keyword evidence="3" id="KW-1185">Reference proteome</keyword>
<accession>A0A4R2BEF0</accession>
<keyword evidence="1" id="KW-0732">Signal</keyword>
<dbReference type="Proteomes" id="UP000295689">
    <property type="component" value="Unassembled WGS sequence"/>
</dbReference>
<dbReference type="AlphaFoldDB" id="A0A4R2BEF0"/>
<dbReference type="EMBL" id="SLVV01000006">
    <property type="protein sequence ID" value="TCN24853.1"/>
    <property type="molecule type" value="Genomic_DNA"/>
</dbReference>
<evidence type="ECO:0000313" key="2">
    <source>
        <dbReference type="EMBL" id="TCN24853.1"/>
    </source>
</evidence>
<feature type="signal peptide" evidence="1">
    <location>
        <begin position="1"/>
        <end position="18"/>
    </location>
</feature>
<protein>
    <submittedName>
        <fullName evidence="2">Uncharacterized protein</fullName>
    </submittedName>
</protein>
<comment type="caution">
    <text evidence="2">The sequence shown here is derived from an EMBL/GenBank/DDBJ whole genome shotgun (WGS) entry which is preliminary data.</text>
</comment>
<reference evidence="2 3" key="1">
    <citation type="journal article" date="2015" name="Stand. Genomic Sci.">
        <title>Genomic Encyclopedia of Bacterial and Archaeal Type Strains, Phase III: the genomes of soil and plant-associated and newly described type strains.</title>
        <authorList>
            <person name="Whitman W.B."/>
            <person name="Woyke T."/>
            <person name="Klenk H.P."/>
            <person name="Zhou Y."/>
            <person name="Lilburn T.G."/>
            <person name="Beck B.J."/>
            <person name="De Vos P."/>
            <person name="Vandamme P."/>
            <person name="Eisen J.A."/>
            <person name="Garrity G."/>
            <person name="Hugenholtz P."/>
            <person name="Kyrpides N.C."/>
        </authorList>
    </citation>
    <scope>NUCLEOTIDE SEQUENCE [LARGE SCALE GENOMIC DNA]</scope>
    <source>
        <strain evidence="2 3">CV53</strain>
    </source>
</reference>
<gene>
    <name evidence="2" type="ORF">EV146_10652</name>
</gene>
<name>A0A4R2BEF0_9BACI</name>
<feature type="chain" id="PRO_5038918243" evidence="1">
    <location>
        <begin position="19"/>
        <end position="273"/>
    </location>
</feature>
<evidence type="ECO:0000313" key="3">
    <source>
        <dbReference type="Proteomes" id="UP000295689"/>
    </source>
</evidence>